<dbReference type="KEGG" id="cok:COCCU_14555"/>
<evidence type="ECO:0000256" key="3">
    <source>
        <dbReference type="ARBA" id="ARBA00023163"/>
    </source>
</evidence>
<dbReference type="PROSITE" id="PS50949">
    <property type="entry name" value="HTH_GNTR"/>
    <property type="match status" value="1"/>
</dbReference>
<dbReference type="InterPro" id="IPR000524">
    <property type="entry name" value="Tscrpt_reg_HTH_GntR"/>
</dbReference>
<keyword evidence="5" id="KW-0614">Plasmid</keyword>
<dbReference type="Gene3D" id="1.10.10.10">
    <property type="entry name" value="Winged helix-like DNA-binding domain superfamily/Winged helix DNA-binding domain"/>
    <property type="match status" value="1"/>
</dbReference>
<dbReference type="Gene3D" id="1.20.120.530">
    <property type="entry name" value="GntR ligand-binding domain-like"/>
    <property type="match status" value="1"/>
</dbReference>
<dbReference type="Pfam" id="PF00392">
    <property type="entry name" value="GntR"/>
    <property type="match status" value="1"/>
</dbReference>
<feature type="domain" description="HTH gntR-type" evidence="4">
    <location>
        <begin position="17"/>
        <end position="84"/>
    </location>
</feature>
<dbReference type="PANTHER" id="PTHR43537:SF24">
    <property type="entry name" value="GLUCONATE OPERON TRANSCRIPTIONAL REPRESSOR"/>
    <property type="match status" value="1"/>
</dbReference>
<keyword evidence="3" id="KW-0804">Transcription</keyword>
<dbReference type="Proteomes" id="UP000424462">
    <property type="component" value="Plasmid pCOCCU"/>
</dbReference>
<evidence type="ECO:0000256" key="1">
    <source>
        <dbReference type="ARBA" id="ARBA00023015"/>
    </source>
</evidence>
<evidence type="ECO:0000313" key="6">
    <source>
        <dbReference type="Proteomes" id="UP000424462"/>
    </source>
</evidence>
<dbReference type="CDD" id="cd07377">
    <property type="entry name" value="WHTH_GntR"/>
    <property type="match status" value="1"/>
</dbReference>
<evidence type="ECO:0000256" key="2">
    <source>
        <dbReference type="ARBA" id="ARBA00023125"/>
    </source>
</evidence>
<dbReference type="SUPFAM" id="SSF46785">
    <property type="entry name" value="Winged helix' DNA-binding domain"/>
    <property type="match status" value="1"/>
</dbReference>
<keyword evidence="6" id="KW-1185">Reference proteome</keyword>
<dbReference type="PANTHER" id="PTHR43537">
    <property type="entry name" value="TRANSCRIPTIONAL REGULATOR, GNTR FAMILY"/>
    <property type="match status" value="1"/>
</dbReference>
<keyword evidence="1" id="KW-0805">Transcription regulation</keyword>
<evidence type="ECO:0000259" key="4">
    <source>
        <dbReference type="PROSITE" id="PS50949"/>
    </source>
</evidence>
<dbReference type="InterPro" id="IPR036388">
    <property type="entry name" value="WH-like_DNA-bd_sf"/>
</dbReference>
<dbReference type="Pfam" id="PF07729">
    <property type="entry name" value="FCD"/>
    <property type="match status" value="1"/>
</dbReference>
<protein>
    <submittedName>
        <fullName evidence="5">HTH-type transcriptional regulator McbR</fullName>
    </submittedName>
</protein>
<dbReference type="InterPro" id="IPR008920">
    <property type="entry name" value="TF_FadR/GntR_C"/>
</dbReference>
<dbReference type="AlphaFoldDB" id="A0A6B8W844"/>
<dbReference type="InterPro" id="IPR036390">
    <property type="entry name" value="WH_DNA-bd_sf"/>
</dbReference>
<dbReference type="SUPFAM" id="SSF48008">
    <property type="entry name" value="GntR ligand-binding domain-like"/>
    <property type="match status" value="1"/>
</dbReference>
<dbReference type="GO" id="GO:0003677">
    <property type="term" value="F:DNA binding"/>
    <property type="evidence" value="ECO:0007669"/>
    <property type="project" value="UniProtKB-KW"/>
</dbReference>
<organism evidence="5 6">
    <name type="scientific">Corynebacterium occultum</name>
    <dbReference type="NCBI Taxonomy" id="2675219"/>
    <lineage>
        <taxon>Bacteria</taxon>
        <taxon>Bacillati</taxon>
        <taxon>Actinomycetota</taxon>
        <taxon>Actinomycetes</taxon>
        <taxon>Mycobacteriales</taxon>
        <taxon>Corynebacteriaceae</taxon>
        <taxon>Corynebacterium</taxon>
    </lineage>
</organism>
<dbReference type="EMBL" id="CP046456">
    <property type="protein sequence ID" value="QGU08801.1"/>
    <property type="molecule type" value="Genomic_DNA"/>
</dbReference>
<geneLocation type="plasmid" evidence="6">
    <name>pcoccu</name>
</geneLocation>
<dbReference type="GO" id="GO:0003700">
    <property type="term" value="F:DNA-binding transcription factor activity"/>
    <property type="evidence" value="ECO:0007669"/>
    <property type="project" value="InterPro"/>
</dbReference>
<keyword evidence="2" id="KW-0238">DNA-binding</keyword>
<sequence>MLCQNGPMPASTSFASESLSERVKRIIVDRVIEGAYPPGTHLVELQLAEEFGVSQAPVREALRELSSTRLVENRPRRGTYVRSISPEELAEIYMVRVALEGTAAFHAFPTLHQDPSPLREALTRMREAVDAGSARGLAKYSTQFHRAIIEASGNRLMVEIWDSLFVEVRTMATIVRGQVDPRAAAESHAPIVEAFETGDAQLCQQLVAEHQQEYSILPHE</sequence>
<gene>
    <name evidence="5" type="primary">mcbR2</name>
    <name evidence="5" type="ORF">COCCU_14555</name>
</gene>
<evidence type="ECO:0000313" key="5">
    <source>
        <dbReference type="EMBL" id="QGU08801.1"/>
    </source>
</evidence>
<dbReference type="SMART" id="SM00895">
    <property type="entry name" value="FCD"/>
    <property type="match status" value="1"/>
</dbReference>
<dbReference type="SMART" id="SM00345">
    <property type="entry name" value="HTH_GNTR"/>
    <property type="match status" value="1"/>
</dbReference>
<reference evidence="5 6" key="1">
    <citation type="submission" date="2019-11" db="EMBL/GenBank/DDBJ databases">
        <title>Complete genome sequence of Corynebacterium kalinowskii 1959, a novel Corynebacterium species isolated from soil of a small paddock in Vilsendorf, Germany.</title>
        <authorList>
            <person name="Schaffert L."/>
            <person name="Ruwe M."/>
            <person name="Milse J."/>
            <person name="Hanuschka K."/>
            <person name="Ortseifen V."/>
            <person name="Droste J."/>
            <person name="Brandt D."/>
            <person name="Schlueter L."/>
            <person name="Kutter Y."/>
            <person name="Vinke S."/>
            <person name="Viehoefer P."/>
            <person name="Jacob L."/>
            <person name="Luebke N.-C."/>
            <person name="Schulte-Berndt E."/>
            <person name="Hain C."/>
            <person name="Linder M."/>
            <person name="Schmidt P."/>
            <person name="Wollenschlaeger L."/>
            <person name="Luttermann T."/>
            <person name="Thieme E."/>
            <person name="Hassa J."/>
            <person name="Haak M."/>
            <person name="Wittchen M."/>
            <person name="Mentz A."/>
            <person name="Persicke M."/>
            <person name="Busche T."/>
            <person name="Ruckert C."/>
        </authorList>
    </citation>
    <scope>NUCLEOTIDE SEQUENCE [LARGE SCALE GENOMIC DNA]</scope>
    <source>
        <strain evidence="5 6">2039</strain>
        <plasmid evidence="6">pcoccu</plasmid>
    </source>
</reference>
<proteinExistence type="predicted"/>
<dbReference type="InterPro" id="IPR011711">
    <property type="entry name" value="GntR_C"/>
</dbReference>
<accession>A0A6B8W844</accession>
<name>A0A6B8W844_9CORY</name>